<dbReference type="InterPro" id="IPR020846">
    <property type="entry name" value="MFS_dom"/>
</dbReference>
<evidence type="ECO:0000256" key="5">
    <source>
        <dbReference type="ARBA" id="ARBA00022989"/>
    </source>
</evidence>
<feature type="transmembrane region" description="Helical" evidence="7">
    <location>
        <begin position="304"/>
        <end position="323"/>
    </location>
</feature>
<dbReference type="Gene3D" id="1.20.1250.20">
    <property type="entry name" value="MFS general substrate transporter like domains"/>
    <property type="match status" value="1"/>
</dbReference>
<keyword evidence="5 7" id="KW-1133">Transmembrane helix</keyword>
<keyword evidence="4 7" id="KW-0812">Transmembrane</keyword>
<dbReference type="Proteomes" id="UP000261620">
    <property type="component" value="Unplaced"/>
</dbReference>
<feature type="transmembrane region" description="Helical" evidence="7">
    <location>
        <begin position="440"/>
        <end position="462"/>
    </location>
</feature>
<dbReference type="Pfam" id="PF00083">
    <property type="entry name" value="Sugar_tr"/>
    <property type="match status" value="1"/>
</dbReference>
<proteinExistence type="inferred from homology"/>
<dbReference type="GO" id="GO:0022857">
    <property type="term" value="F:transmembrane transporter activity"/>
    <property type="evidence" value="ECO:0007669"/>
    <property type="project" value="InterPro"/>
</dbReference>
<feature type="transmembrane region" description="Helical" evidence="7">
    <location>
        <begin position="201"/>
        <end position="223"/>
    </location>
</feature>
<feature type="transmembrane region" description="Helical" evidence="7">
    <location>
        <begin position="78"/>
        <end position="100"/>
    </location>
</feature>
<evidence type="ECO:0000313" key="9">
    <source>
        <dbReference type="Ensembl" id="ENSMMOP00000012075.1"/>
    </source>
</evidence>
<name>A0A3Q4B3R5_MOLML</name>
<dbReference type="InterPro" id="IPR005828">
    <property type="entry name" value="MFS_sugar_transport-like"/>
</dbReference>
<feature type="transmembrane region" description="Helical" evidence="7">
    <location>
        <begin position="167"/>
        <end position="189"/>
    </location>
</feature>
<dbReference type="AlphaFoldDB" id="A0A3Q4B3R5"/>
<comment type="subcellular location">
    <subcellularLocation>
        <location evidence="1">Membrane</location>
        <topology evidence="1">Multi-pass membrane protein</topology>
    </subcellularLocation>
</comment>
<dbReference type="PANTHER" id="PTHR23511">
    <property type="entry name" value="SYNAPTIC VESICLE GLYCOPROTEIN 2"/>
    <property type="match status" value="1"/>
</dbReference>
<dbReference type="SUPFAM" id="SSF103473">
    <property type="entry name" value="MFS general substrate transporter"/>
    <property type="match status" value="1"/>
</dbReference>
<feature type="transmembrane region" description="Helical" evidence="7">
    <location>
        <begin position="474"/>
        <end position="498"/>
    </location>
</feature>
<protein>
    <recommendedName>
        <fullName evidence="8">Major facilitator superfamily (MFS) profile domain-containing protein</fullName>
    </recommendedName>
</protein>
<evidence type="ECO:0000256" key="1">
    <source>
        <dbReference type="ARBA" id="ARBA00004141"/>
    </source>
</evidence>
<reference evidence="9" key="2">
    <citation type="submission" date="2025-09" db="UniProtKB">
        <authorList>
            <consortium name="Ensembl"/>
        </authorList>
    </citation>
    <scope>IDENTIFICATION</scope>
</reference>
<dbReference type="OMA" id="ACESYPL"/>
<dbReference type="Ensembl" id="ENSMMOT00000012279.1">
    <property type="protein sequence ID" value="ENSMMOP00000012075.1"/>
    <property type="gene ID" value="ENSMMOG00000009274.1"/>
</dbReference>
<keyword evidence="6 7" id="KW-0472">Membrane</keyword>
<evidence type="ECO:0000256" key="2">
    <source>
        <dbReference type="ARBA" id="ARBA00008335"/>
    </source>
</evidence>
<dbReference type="PROSITE" id="PS50850">
    <property type="entry name" value="MFS"/>
    <property type="match status" value="1"/>
</dbReference>
<evidence type="ECO:0000256" key="6">
    <source>
        <dbReference type="ARBA" id="ARBA00023136"/>
    </source>
</evidence>
<feature type="domain" description="Major facilitator superfamily (MFS) profile" evidence="8">
    <location>
        <begin position="78"/>
        <end position="501"/>
    </location>
</feature>
<dbReference type="GO" id="GO:0016020">
    <property type="term" value="C:membrane"/>
    <property type="evidence" value="ECO:0007669"/>
    <property type="project" value="UniProtKB-SubCell"/>
</dbReference>
<feature type="transmembrane region" description="Helical" evidence="7">
    <location>
        <begin position="388"/>
        <end position="407"/>
    </location>
</feature>
<feature type="transmembrane region" description="Helical" evidence="7">
    <location>
        <begin position="143"/>
        <end position="161"/>
    </location>
</feature>
<keyword evidence="10" id="KW-1185">Reference proteome</keyword>
<feature type="transmembrane region" description="Helical" evidence="7">
    <location>
        <begin position="229"/>
        <end position="250"/>
    </location>
</feature>
<keyword evidence="3" id="KW-0813">Transport</keyword>
<dbReference type="InterPro" id="IPR036259">
    <property type="entry name" value="MFS_trans_sf"/>
</dbReference>
<evidence type="ECO:0000313" key="10">
    <source>
        <dbReference type="Proteomes" id="UP000261620"/>
    </source>
</evidence>
<sequence length="539" mass="60441">MLREYWGANSIMKSKEHTRQVSGHSVGDLEDCVLDRDLRCVAPYFNTKMTLDLACFTETFTLNDALESIGFGKFHCKLALMVTLSWIASSIEVMITSLLAPQLRCEWRLPSYQVALITSMLFFGMGTSSPVWGHMVDRYGRRVGLWICTIWTAYFGLLSSFAPTYGWFLFLRCIVGFGLGGTSQAMTLYSEFLPMKARGCSIMIIGGFWSTGTLIVVLLAMWIMPTLGWMWLLGLSVTPMAIFISVCFWIPESLRFDMLTGNTGKAMATLRRMAKENGKPLPQGKMIAFKQVSLHIHMHWRTTILLPFIWLANSFSYYGIVLLTTEFLQSEDSCGQARIEQTCSLQYKSLTSNDYKDILWTTLAEFPGLLLCMLGVDRIGRKKSMAVSYIISFLSFLPLYGCIGRYVCHRRVLLFFVVVFELNNCIKTTEAYFRFSASVYMFVQVTLALGICIGMGRLGSLISPFVSQVMLTMSLYLTLSIYCGCCLLSAIACVMLPIETMGMGLRESTFDGDAVPSNTTNNRSSGATFSCCQGQIKPE</sequence>
<reference evidence="9" key="1">
    <citation type="submission" date="2025-08" db="UniProtKB">
        <authorList>
            <consortium name="Ensembl"/>
        </authorList>
    </citation>
    <scope>IDENTIFICATION</scope>
</reference>
<evidence type="ECO:0000256" key="4">
    <source>
        <dbReference type="ARBA" id="ARBA00022692"/>
    </source>
</evidence>
<evidence type="ECO:0000259" key="8">
    <source>
        <dbReference type="PROSITE" id="PS50850"/>
    </source>
</evidence>
<dbReference type="PANTHER" id="PTHR23511:SF5">
    <property type="entry name" value="MAJOR FACILITATOR-TYPE TRANSPORTER HXNZ-RELATED"/>
    <property type="match status" value="1"/>
</dbReference>
<accession>A0A3Q4B3R5</accession>
<evidence type="ECO:0000256" key="7">
    <source>
        <dbReference type="SAM" id="Phobius"/>
    </source>
</evidence>
<feature type="transmembrane region" description="Helical" evidence="7">
    <location>
        <begin position="112"/>
        <end position="131"/>
    </location>
</feature>
<comment type="similarity">
    <text evidence="2">Belongs to the major facilitator superfamily.</text>
</comment>
<organism evidence="9 10">
    <name type="scientific">Mola mola</name>
    <name type="common">Ocean sunfish</name>
    <name type="synonym">Tetraodon mola</name>
    <dbReference type="NCBI Taxonomy" id="94237"/>
    <lineage>
        <taxon>Eukaryota</taxon>
        <taxon>Metazoa</taxon>
        <taxon>Chordata</taxon>
        <taxon>Craniata</taxon>
        <taxon>Vertebrata</taxon>
        <taxon>Euteleostomi</taxon>
        <taxon>Actinopterygii</taxon>
        <taxon>Neopterygii</taxon>
        <taxon>Teleostei</taxon>
        <taxon>Neoteleostei</taxon>
        <taxon>Acanthomorphata</taxon>
        <taxon>Eupercaria</taxon>
        <taxon>Tetraodontiformes</taxon>
        <taxon>Molidae</taxon>
        <taxon>Mola</taxon>
    </lineage>
</organism>
<evidence type="ECO:0000256" key="3">
    <source>
        <dbReference type="ARBA" id="ARBA00022448"/>
    </source>
</evidence>
<dbReference type="STRING" id="94237.ENSMMOP00000012075"/>